<dbReference type="PANTHER" id="PTHR42852:SF13">
    <property type="entry name" value="PROTEIN DIPZ"/>
    <property type="match status" value="1"/>
</dbReference>
<evidence type="ECO:0000256" key="2">
    <source>
        <dbReference type="SAM" id="SignalP"/>
    </source>
</evidence>
<dbReference type="PROSITE" id="PS00194">
    <property type="entry name" value="THIOREDOXIN_1"/>
    <property type="match status" value="1"/>
</dbReference>
<dbReference type="Proteomes" id="UP000001235">
    <property type="component" value="Chromosome"/>
</dbReference>
<dbReference type="GO" id="GO:0016209">
    <property type="term" value="F:antioxidant activity"/>
    <property type="evidence" value="ECO:0007669"/>
    <property type="project" value="InterPro"/>
</dbReference>
<dbReference type="PANTHER" id="PTHR42852">
    <property type="entry name" value="THIOL:DISULFIDE INTERCHANGE PROTEIN DSBE"/>
    <property type="match status" value="1"/>
</dbReference>
<dbReference type="AlphaFoldDB" id="D9SJC4"/>
<keyword evidence="2" id="KW-0732">Signal</keyword>
<dbReference type="STRING" id="395494.Galf_2309"/>
<proteinExistence type="predicted"/>
<dbReference type="InterPro" id="IPR013766">
    <property type="entry name" value="Thioredoxin_domain"/>
</dbReference>
<feature type="domain" description="Thioredoxin" evidence="3">
    <location>
        <begin position="13"/>
        <end position="152"/>
    </location>
</feature>
<dbReference type="CDD" id="cd02966">
    <property type="entry name" value="TlpA_like_family"/>
    <property type="match status" value="1"/>
</dbReference>
<evidence type="ECO:0000313" key="4">
    <source>
        <dbReference type="EMBL" id="ADL56312.1"/>
    </source>
</evidence>
<dbReference type="GO" id="GO:0015036">
    <property type="term" value="F:disulfide oxidoreductase activity"/>
    <property type="evidence" value="ECO:0007669"/>
    <property type="project" value="UniProtKB-ARBA"/>
</dbReference>
<keyword evidence="1" id="KW-0676">Redox-active center</keyword>
<gene>
    <name evidence="4" type="ordered locus">Galf_2309</name>
</gene>
<dbReference type="Pfam" id="PF00578">
    <property type="entry name" value="AhpC-TSA"/>
    <property type="match status" value="1"/>
</dbReference>
<name>D9SJC4_GALCS</name>
<dbReference type="Gene3D" id="3.40.30.10">
    <property type="entry name" value="Glutaredoxin"/>
    <property type="match status" value="1"/>
</dbReference>
<feature type="signal peptide" evidence="2">
    <location>
        <begin position="1"/>
        <end position="19"/>
    </location>
</feature>
<dbReference type="KEGG" id="gca:Galf_2309"/>
<protein>
    <submittedName>
        <fullName evidence="4">Alkyl hydroperoxide reductase/ Thiol specific antioxidant/ Mal allergen</fullName>
    </submittedName>
</protein>
<keyword evidence="5" id="KW-1185">Reference proteome</keyword>
<dbReference type="SUPFAM" id="SSF52833">
    <property type="entry name" value="Thioredoxin-like"/>
    <property type="match status" value="1"/>
</dbReference>
<dbReference type="InterPro" id="IPR000866">
    <property type="entry name" value="AhpC/TSA"/>
</dbReference>
<reference evidence="4 5" key="1">
    <citation type="submission" date="2010-08" db="EMBL/GenBank/DDBJ databases">
        <title>Complete sequence of Gallionella capsiferriformans ES-2.</title>
        <authorList>
            <consortium name="US DOE Joint Genome Institute"/>
            <person name="Lucas S."/>
            <person name="Copeland A."/>
            <person name="Lapidus A."/>
            <person name="Cheng J.-F."/>
            <person name="Bruce D."/>
            <person name="Goodwin L."/>
            <person name="Pitluck S."/>
            <person name="Chertkov O."/>
            <person name="Davenport K.W."/>
            <person name="Detter J.C."/>
            <person name="Han C."/>
            <person name="Tapia R."/>
            <person name="Land M."/>
            <person name="Hauser L."/>
            <person name="Chang Y.-J."/>
            <person name="Jeffries C."/>
            <person name="Kyrpides N."/>
            <person name="Ivanova N."/>
            <person name="Mikhailova N."/>
            <person name="Shelobolina E.S."/>
            <person name="Picardal F."/>
            <person name="Roden E."/>
            <person name="Emerson D."/>
            <person name="Woyke T."/>
        </authorList>
    </citation>
    <scope>NUCLEOTIDE SEQUENCE [LARGE SCALE GENOMIC DNA]</scope>
    <source>
        <strain evidence="4 5">ES-2</strain>
    </source>
</reference>
<organism evidence="4 5">
    <name type="scientific">Gallionella capsiferriformans (strain ES-2)</name>
    <name type="common">Gallionella ferruginea capsiferriformans (strain ES-2)</name>
    <dbReference type="NCBI Taxonomy" id="395494"/>
    <lineage>
        <taxon>Bacteria</taxon>
        <taxon>Pseudomonadati</taxon>
        <taxon>Pseudomonadota</taxon>
        <taxon>Betaproteobacteria</taxon>
        <taxon>Nitrosomonadales</taxon>
        <taxon>Gallionellaceae</taxon>
        <taxon>Gallionella</taxon>
    </lineage>
</organism>
<dbReference type="OrthoDB" id="9811352at2"/>
<feature type="chain" id="PRO_5003128255" evidence="2">
    <location>
        <begin position="20"/>
        <end position="153"/>
    </location>
</feature>
<dbReference type="RefSeq" id="WP_013294235.1">
    <property type="nucleotide sequence ID" value="NC_014394.1"/>
</dbReference>
<dbReference type="PROSITE" id="PS51352">
    <property type="entry name" value="THIOREDOXIN_2"/>
    <property type="match status" value="1"/>
</dbReference>
<evidence type="ECO:0000313" key="5">
    <source>
        <dbReference type="Proteomes" id="UP000001235"/>
    </source>
</evidence>
<dbReference type="HOGENOM" id="CLU_042529_11_2_4"/>
<accession>D9SJC4</accession>
<dbReference type="InterPro" id="IPR050553">
    <property type="entry name" value="Thioredoxin_ResA/DsbE_sf"/>
</dbReference>
<sequence precursor="true">MLRAAFALLAVLLAWSAHAADFTLTDQQGKIHHLSDYRGKWVLVNYWATWCPPCLAEIPELNALHAAHKNTDLVVIGIAMDYSSGKVVAEFVRKHSISYPVVLGNSKIVAQIGELDVLPTSYLYNPSGEQVSMQAGEITRKSVEHYIKSKKFN</sequence>
<dbReference type="InterPro" id="IPR017937">
    <property type="entry name" value="Thioredoxin_CS"/>
</dbReference>
<evidence type="ECO:0000259" key="3">
    <source>
        <dbReference type="PROSITE" id="PS51352"/>
    </source>
</evidence>
<dbReference type="EMBL" id="CP002159">
    <property type="protein sequence ID" value="ADL56312.1"/>
    <property type="molecule type" value="Genomic_DNA"/>
</dbReference>
<evidence type="ECO:0000256" key="1">
    <source>
        <dbReference type="ARBA" id="ARBA00023284"/>
    </source>
</evidence>
<dbReference type="InterPro" id="IPR036249">
    <property type="entry name" value="Thioredoxin-like_sf"/>
</dbReference>
<dbReference type="eggNOG" id="COG0526">
    <property type="taxonomic scope" value="Bacteria"/>
</dbReference>